<name>A0A2M9CT47_9BACT</name>
<keyword evidence="1" id="KW-0479">Metal-binding</keyword>
<proteinExistence type="predicted"/>
<dbReference type="PANTHER" id="PTHR33823:SF2">
    <property type="entry name" value="RNA POLYMERASE-BINDING TRANSCRIPTION FACTOR DKSA"/>
    <property type="match status" value="1"/>
</dbReference>
<protein>
    <submittedName>
        <fullName evidence="7">TraR/DksA family transcriptional regulator</fullName>
    </submittedName>
</protein>
<comment type="caution">
    <text evidence="7">The sequence shown here is derived from an EMBL/GenBank/DDBJ whole genome shotgun (WGS) entry which is preliminary data.</text>
</comment>
<dbReference type="Proteomes" id="UP000230000">
    <property type="component" value="Unassembled WGS sequence"/>
</dbReference>
<dbReference type="OrthoDB" id="9811543at2"/>
<evidence type="ECO:0000256" key="4">
    <source>
        <dbReference type="PROSITE-ProRule" id="PRU00510"/>
    </source>
</evidence>
<feature type="compositionally biased region" description="Low complexity" evidence="5">
    <location>
        <begin position="20"/>
        <end position="34"/>
    </location>
</feature>
<evidence type="ECO:0000256" key="5">
    <source>
        <dbReference type="SAM" id="MobiDB-lite"/>
    </source>
</evidence>
<dbReference type="AlphaFoldDB" id="A0A2M9CT47"/>
<dbReference type="PROSITE" id="PS51128">
    <property type="entry name" value="ZF_DKSA_2"/>
    <property type="match status" value="1"/>
</dbReference>
<evidence type="ECO:0000256" key="2">
    <source>
        <dbReference type="ARBA" id="ARBA00022771"/>
    </source>
</evidence>
<sequence>MATQKKKTKDEKKQTTAALKAESQSAQTASSSSRKAAENGTKKAASTKTSAKTAKSNAASKTPADTAGKKPASKSVKNNQTETPEKITHTSAVSEVKSKKTASAEARSDSQAAKKEDRAEIVYQPEFEKSVLDQPGHHNGPVYRYSDAELQEFKEIILKKLEAARKELAYLQGLITRKDEMGTEDTENKYMSMEDGSGTLEREQLNQMASRQIQFIDHLEKALVRIENKTYGICRVTGKLIDKARLRAVPHATLSIEAKKALSKGS</sequence>
<dbReference type="PANTHER" id="PTHR33823">
    <property type="entry name" value="RNA POLYMERASE-BINDING TRANSCRIPTION FACTOR DKSA-RELATED"/>
    <property type="match status" value="1"/>
</dbReference>
<dbReference type="InterPro" id="IPR000962">
    <property type="entry name" value="Znf_DskA_TraR"/>
</dbReference>
<evidence type="ECO:0000259" key="6">
    <source>
        <dbReference type="Pfam" id="PF01258"/>
    </source>
</evidence>
<keyword evidence="2" id="KW-0863">Zinc-finger</keyword>
<dbReference type="RefSeq" id="WP_100313658.1">
    <property type="nucleotide sequence ID" value="NZ_PGFG01000001.1"/>
</dbReference>
<feature type="region of interest" description="Disordered" evidence="5">
    <location>
        <begin position="1"/>
        <end position="119"/>
    </location>
</feature>
<reference evidence="7 8" key="1">
    <citation type="submission" date="2017-11" db="EMBL/GenBank/DDBJ databases">
        <title>Genomic Encyclopedia of Archaeal and Bacterial Type Strains, Phase II (KMG-II): From Individual Species to Whole Genera.</title>
        <authorList>
            <person name="Goeker M."/>
        </authorList>
    </citation>
    <scope>NUCLEOTIDE SEQUENCE [LARGE SCALE GENOMIC DNA]</scope>
    <source>
        <strain evidence="7 8">DSM 27268</strain>
    </source>
</reference>
<accession>A0A2M9CT47</accession>
<dbReference type="EMBL" id="PGFG01000001">
    <property type="protein sequence ID" value="PJJ74988.1"/>
    <property type="molecule type" value="Genomic_DNA"/>
</dbReference>
<feature type="compositionally biased region" description="Low complexity" evidence="5">
    <location>
        <begin position="42"/>
        <end position="62"/>
    </location>
</feature>
<evidence type="ECO:0000256" key="3">
    <source>
        <dbReference type="ARBA" id="ARBA00022833"/>
    </source>
</evidence>
<evidence type="ECO:0000256" key="1">
    <source>
        <dbReference type="ARBA" id="ARBA00022723"/>
    </source>
</evidence>
<evidence type="ECO:0000313" key="8">
    <source>
        <dbReference type="Proteomes" id="UP000230000"/>
    </source>
</evidence>
<dbReference type="GO" id="GO:0008270">
    <property type="term" value="F:zinc ion binding"/>
    <property type="evidence" value="ECO:0007669"/>
    <property type="project" value="UniProtKB-KW"/>
</dbReference>
<gene>
    <name evidence="7" type="ORF">BXY57_0555</name>
</gene>
<keyword evidence="8" id="KW-1185">Reference proteome</keyword>
<feature type="compositionally biased region" description="Basic and acidic residues" evidence="5">
    <location>
        <begin position="106"/>
        <end position="119"/>
    </location>
</feature>
<dbReference type="Pfam" id="PF01258">
    <property type="entry name" value="zf-dskA_traR"/>
    <property type="match status" value="1"/>
</dbReference>
<keyword evidence="3" id="KW-0862">Zinc</keyword>
<evidence type="ECO:0000313" key="7">
    <source>
        <dbReference type="EMBL" id="PJJ74988.1"/>
    </source>
</evidence>
<organism evidence="7 8">
    <name type="scientific">Thermoflavifilum aggregans</name>
    <dbReference type="NCBI Taxonomy" id="454188"/>
    <lineage>
        <taxon>Bacteria</taxon>
        <taxon>Pseudomonadati</taxon>
        <taxon>Bacteroidota</taxon>
        <taxon>Chitinophagia</taxon>
        <taxon>Chitinophagales</taxon>
        <taxon>Chitinophagaceae</taxon>
        <taxon>Thermoflavifilum</taxon>
    </lineage>
</organism>
<dbReference type="Gene3D" id="1.20.120.910">
    <property type="entry name" value="DksA, coiled-coil domain"/>
    <property type="match status" value="1"/>
</dbReference>
<feature type="domain" description="Zinc finger DksA/TraR C4-type" evidence="6">
    <location>
        <begin position="230"/>
        <end position="259"/>
    </location>
</feature>
<feature type="zinc finger region" description="dksA C4-type" evidence="4">
    <location>
        <begin position="234"/>
        <end position="258"/>
    </location>
</feature>